<dbReference type="GO" id="GO:0005730">
    <property type="term" value="C:nucleolus"/>
    <property type="evidence" value="ECO:0007669"/>
    <property type="project" value="InterPro"/>
</dbReference>
<feature type="compositionally biased region" description="Acidic residues" evidence="1">
    <location>
        <begin position="173"/>
        <end position="186"/>
    </location>
</feature>
<feature type="compositionally biased region" description="Polar residues" evidence="1">
    <location>
        <begin position="373"/>
        <end position="387"/>
    </location>
</feature>
<keyword evidence="3" id="KW-1185">Reference proteome</keyword>
<protein>
    <submittedName>
        <fullName evidence="2">Uncharacterized protein</fullName>
    </submittedName>
</protein>
<feature type="compositionally biased region" description="Basic and acidic residues" evidence="1">
    <location>
        <begin position="483"/>
        <end position="495"/>
    </location>
</feature>
<feature type="region of interest" description="Disordered" evidence="1">
    <location>
        <begin position="272"/>
        <end position="303"/>
    </location>
</feature>
<feature type="compositionally biased region" description="Acidic residues" evidence="1">
    <location>
        <begin position="528"/>
        <end position="537"/>
    </location>
</feature>
<dbReference type="EMBL" id="CAOQHR010000006">
    <property type="protein sequence ID" value="CAI6336198.1"/>
    <property type="molecule type" value="Genomic_DNA"/>
</dbReference>
<feature type="region of interest" description="Disordered" evidence="1">
    <location>
        <begin position="173"/>
        <end position="201"/>
    </location>
</feature>
<feature type="region of interest" description="Disordered" evidence="1">
    <location>
        <begin position="355"/>
        <end position="408"/>
    </location>
</feature>
<dbReference type="InterPro" id="IPR039191">
    <property type="entry name" value="Nopp140-like"/>
</dbReference>
<feature type="compositionally biased region" description="Basic and acidic residues" evidence="1">
    <location>
        <begin position="799"/>
        <end position="812"/>
    </location>
</feature>
<dbReference type="Proteomes" id="UP001152607">
    <property type="component" value="Unassembled WGS sequence"/>
</dbReference>
<dbReference type="AlphaFoldDB" id="A0A9W4XLN9"/>
<name>A0A9W4XLN9_9PLEO</name>
<sequence length="830" mass="90780">MSDYENPERETSPSSRITESSTPSRSSSSSPAPQDPAASIPKARAALDAALTKDLQGKVSLGEIRDSIDWQQKLVSGLPNKAFDEHGNAIDLGVTKFRLQYCVRLIRAAHNSLKEARSEEKTVLTAAKSLVERLEKAKSTGDGVYSVNQAVSAHPMSELLMQLSMLLEFDAVTDDEEDDSDSDESDAGLSSHAPASPPTITMIGSRMAQTDAYSEFLPHFSRESSLSAVKPVTVPAHLNVHPVFGGKGPAVIEKLNEIEQIRELKGKWVRRDDQDKQENSRFHADESTQVNLASDGEPELPFIGRLAGSRVPNEQQPSQKLTLVVPSAFIVTKPRENLSKRANDITISSPHTVAATVPRVSSEQDRTEKQIPTKESSSVSSAITTRQHALGGESAPANKNASEKKPASSVAPGVAYYNGILNPTPSAAKIKQRKAVTKTSREPLVSSGSESSRPTTRARTRELSAAAEDNDADSPAAGKRHERTKETRSTSKEPSSEGIEENSGRASPKTAGNSKKRRRLEPDLSIIQEEEDSDLEEGEIRESPRENAGPVTTASVATPRNRAHDINPDHPIMSVERPSVPLEATEKSRSKGKKRRASFDDDSSDEEDKAASIPEPKRGARAKPAPRVAGQRGVAMVTKRAGRPRKSSTPFEVSDGEVEFLTESKTSRKRKAPADLEEVEDEQLKRPSRRKNPAQDSDKENDGHRAKRQKSVAAPAAKGNPRRSTRKRTRDPSEEAAKPEQSKRQKTAKPSSRKPEPAVEGKGINQPRRSTRKRTRDPSEEAVKPEQPKRQKTAKSSSRKPEPAAEEKEISQPKRKRPARKPESSVYGRR</sequence>
<accession>A0A9W4XLN9</accession>
<feature type="compositionally biased region" description="Basic and acidic residues" evidence="1">
    <location>
        <begin position="362"/>
        <end position="372"/>
    </location>
</feature>
<reference evidence="2" key="1">
    <citation type="submission" date="2023-01" db="EMBL/GenBank/DDBJ databases">
        <authorList>
            <person name="Van Ghelder C."/>
            <person name="Rancurel C."/>
        </authorList>
    </citation>
    <scope>NUCLEOTIDE SEQUENCE</scope>
    <source>
        <strain evidence="2">CNCM I-4278</strain>
    </source>
</reference>
<feature type="compositionally biased region" description="Basic and acidic residues" evidence="1">
    <location>
        <begin position="272"/>
        <end position="286"/>
    </location>
</feature>
<dbReference type="GO" id="GO:0005654">
    <property type="term" value="C:nucleoplasm"/>
    <property type="evidence" value="ECO:0007669"/>
    <property type="project" value="TreeGrafter"/>
</dbReference>
<evidence type="ECO:0000313" key="3">
    <source>
        <dbReference type="Proteomes" id="UP001152607"/>
    </source>
</evidence>
<dbReference type="PANTHER" id="PTHR23216">
    <property type="entry name" value="NUCLEOLAR AND COILED-BODY PHOSPHOPROTEIN 1"/>
    <property type="match status" value="1"/>
</dbReference>
<feature type="compositionally biased region" description="Basic and acidic residues" evidence="1">
    <location>
        <begin position="776"/>
        <end position="789"/>
    </location>
</feature>
<feature type="compositionally biased region" description="Basic and acidic residues" evidence="1">
    <location>
        <begin position="1"/>
        <end position="11"/>
    </location>
</feature>
<evidence type="ECO:0000313" key="2">
    <source>
        <dbReference type="EMBL" id="CAI6336198.1"/>
    </source>
</evidence>
<feature type="compositionally biased region" description="Basic and acidic residues" evidence="1">
    <location>
        <begin position="730"/>
        <end position="743"/>
    </location>
</feature>
<feature type="region of interest" description="Disordered" evidence="1">
    <location>
        <begin position="428"/>
        <end position="830"/>
    </location>
</feature>
<dbReference type="PANTHER" id="PTHR23216:SF1">
    <property type="entry name" value="NUCLEOLAR AND COILED-BODY PHOSPHOPROTEIN 1"/>
    <property type="match status" value="1"/>
</dbReference>
<gene>
    <name evidence="2" type="ORF">PDIGIT_LOCUS9290</name>
</gene>
<evidence type="ECO:0000256" key="1">
    <source>
        <dbReference type="SAM" id="MobiDB-lite"/>
    </source>
</evidence>
<comment type="caution">
    <text evidence="2">The sequence shown here is derived from an EMBL/GenBank/DDBJ whole genome shotgun (WGS) entry which is preliminary data.</text>
</comment>
<feature type="compositionally biased region" description="Basic residues" evidence="1">
    <location>
        <begin position="720"/>
        <end position="729"/>
    </location>
</feature>
<organism evidence="2 3">
    <name type="scientific">Periconia digitata</name>
    <dbReference type="NCBI Taxonomy" id="1303443"/>
    <lineage>
        <taxon>Eukaryota</taxon>
        <taxon>Fungi</taxon>
        <taxon>Dikarya</taxon>
        <taxon>Ascomycota</taxon>
        <taxon>Pezizomycotina</taxon>
        <taxon>Dothideomycetes</taxon>
        <taxon>Pleosporomycetidae</taxon>
        <taxon>Pleosporales</taxon>
        <taxon>Massarineae</taxon>
        <taxon>Periconiaceae</taxon>
        <taxon>Periconia</taxon>
    </lineage>
</organism>
<feature type="compositionally biased region" description="Polar residues" evidence="1">
    <location>
        <begin position="446"/>
        <end position="457"/>
    </location>
</feature>
<feature type="compositionally biased region" description="Low complexity" evidence="1">
    <location>
        <begin position="12"/>
        <end position="31"/>
    </location>
</feature>
<proteinExistence type="predicted"/>
<feature type="region of interest" description="Disordered" evidence="1">
    <location>
        <begin position="1"/>
        <end position="42"/>
    </location>
</feature>